<dbReference type="Proteomes" id="UP000314983">
    <property type="component" value="Chromosome 26"/>
</dbReference>
<dbReference type="InterPro" id="IPR039303">
    <property type="entry name" value="CCDC50"/>
</dbReference>
<protein>
    <submittedName>
        <fullName evidence="1">Uncharacterized protein</fullName>
    </submittedName>
</protein>
<dbReference type="PANTHER" id="PTHR22115">
    <property type="entry name" value="C3ORF6 PROTEIN-RELATED"/>
    <property type="match status" value="1"/>
</dbReference>
<evidence type="ECO:0000313" key="2">
    <source>
        <dbReference type="Proteomes" id="UP000314983"/>
    </source>
</evidence>
<reference evidence="1" key="3">
    <citation type="submission" date="2020-05" db="EMBL/GenBank/DDBJ databases">
        <title>Electrophorus electricus (electric eel) genome, fEleEle1, primary haplotype.</title>
        <authorList>
            <person name="Myers G."/>
            <person name="Meyer A."/>
            <person name="Fedrigo O."/>
            <person name="Formenti G."/>
            <person name="Rhie A."/>
            <person name="Tracey A."/>
            <person name="Sims Y."/>
            <person name="Jarvis E.D."/>
        </authorList>
    </citation>
    <scope>NUCLEOTIDE SEQUENCE [LARGE SCALE GENOMIC DNA]</scope>
</reference>
<sequence length="95" mass="10707">MGAETVSLAGKEIAEATQGLAHMDIRQQEFRDMEVARRLQEEEMKASQLDKRAAQVAQDEVSGRFQDMAKPCFTIVQATLMLLVIKRVWSVNKTP</sequence>
<name>A0A4W4FMM0_ELEEL</name>
<reference evidence="1" key="5">
    <citation type="submission" date="2025-09" db="UniProtKB">
        <authorList>
            <consortium name="Ensembl"/>
        </authorList>
    </citation>
    <scope>IDENTIFICATION</scope>
</reference>
<reference evidence="2" key="1">
    <citation type="journal article" date="2014" name="Science">
        <title>Nonhuman genetics. Genomic basis for the convergent evolution of electric organs.</title>
        <authorList>
            <person name="Gallant J.R."/>
            <person name="Traeger L.L."/>
            <person name="Volkening J.D."/>
            <person name="Moffett H."/>
            <person name="Chen P.H."/>
            <person name="Novina C.D."/>
            <person name="Phillips G.N.Jr."/>
            <person name="Anand R."/>
            <person name="Wells G.B."/>
            <person name="Pinch M."/>
            <person name="Guth R."/>
            <person name="Unguez G.A."/>
            <person name="Albert J.S."/>
            <person name="Zakon H.H."/>
            <person name="Samanta M.P."/>
            <person name="Sussman M.R."/>
        </authorList>
    </citation>
    <scope>NUCLEOTIDE SEQUENCE [LARGE SCALE GENOMIC DNA]</scope>
</reference>
<keyword evidence="2" id="KW-1185">Reference proteome</keyword>
<evidence type="ECO:0000313" key="1">
    <source>
        <dbReference type="Ensembl" id="ENSEEEP00000025222.1"/>
    </source>
</evidence>
<proteinExistence type="predicted"/>
<accession>A0A4W4FMM0</accession>
<reference evidence="1" key="4">
    <citation type="submission" date="2025-08" db="UniProtKB">
        <authorList>
            <consortium name="Ensembl"/>
        </authorList>
    </citation>
    <scope>IDENTIFICATION</scope>
</reference>
<dbReference type="AlphaFoldDB" id="A0A4W4FMM0"/>
<reference evidence="2" key="2">
    <citation type="journal article" date="2017" name="Sci. Adv.">
        <title>A tail of two voltages: Proteomic comparison of the three electric organs of the electric eel.</title>
        <authorList>
            <person name="Traeger L.L."/>
            <person name="Sabat G."/>
            <person name="Barrett-Wilt G.A."/>
            <person name="Wells G.B."/>
            <person name="Sussman M.R."/>
        </authorList>
    </citation>
    <scope>NUCLEOTIDE SEQUENCE [LARGE SCALE GENOMIC DNA]</scope>
</reference>
<organism evidence="1 2">
    <name type="scientific">Electrophorus electricus</name>
    <name type="common">Electric eel</name>
    <name type="synonym">Gymnotus electricus</name>
    <dbReference type="NCBI Taxonomy" id="8005"/>
    <lineage>
        <taxon>Eukaryota</taxon>
        <taxon>Metazoa</taxon>
        <taxon>Chordata</taxon>
        <taxon>Craniata</taxon>
        <taxon>Vertebrata</taxon>
        <taxon>Euteleostomi</taxon>
        <taxon>Actinopterygii</taxon>
        <taxon>Neopterygii</taxon>
        <taxon>Teleostei</taxon>
        <taxon>Ostariophysi</taxon>
        <taxon>Gymnotiformes</taxon>
        <taxon>Gymnotoidei</taxon>
        <taxon>Gymnotidae</taxon>
        <taxon>Electrophorus</taxon>
    </lineage>
</organism>
<dbReference type="Ensembl" id="ENSEEET00000025514.2">
    <property type="protein sequence ID" value="ENSEEEP00000025222.1"/>
    <property type="gene ID" value="ENSEEEG00000012237.2"/>
</dbReference>
<dbReference type="GeneTree" id="ENSGT00980000198865"/>
<dbReference type="GO" id="GO:0031625">
    <property type="term" value="F:ubiquitin protein ligase binding"/>
    <property type="evidence" value="ECO:0007669"/>
    <property type="project" value="TreeGrafter"/>
</dbReference>
<dbReference type="PANTHER" id="PTHR22115:SF1">
    <property type="entry name" value="COILED-COIL DOMAIN-CONTAINING PROTEIN 50"/>
    <property type="match status" value="1"/>
</dbReference>
<dbReference type="GO" id="GO:0005737">
    <property type="term" value="C:cytoplasm"/>
    <property type="evidence" value="ECO:0007669"/>
    <property type="project" value="TreeGrafter"/>
</dbReference>